<dbReference type="PANTHER" id="PTHR35807">
    <property type="entry name" value="TRANSCRIPTIONAL REGULATOR REDD-RELATED"/>
    <property type="match status" value="1"/>
</dbReference>
<dbReference type="GO" id="GO:0003677">
    <property type="term" value="F:DNA binding"/>
    <property type="evidence" value="ECO:0007669"/>
    <property type="project" value="TreeGrafter"/>
</dbReference>
<evidence type="ECO:0008006" key="3">
    <source>
        <dbReference type="Google" id="ProtNLM"/>
    </source>
</evidence>
<dbReference type="AlphaFoldDB" id="A0A3E1NKP3"/>
<dbReference type="EMBL" id="QTJU01000002">
    <property type="protein sequence ID" value="RFM28496.1"/>
    <property type="molecule type" value="Genomic_DNA"/>
</dbReference>
<evidence type="ECO:0000313" key="1">
    <source>
        <dbReference type="EMBL" id="RFM28496.1"/>
    </source>
</evidence>
<dbReference type="SUPFAM" id="SSF117281">
    <property type="entry name" value="Kelch motif"/>
    <property type="match status" value="1"/>
</dbReference>
<name>A0A3E1NKP3_9BACT</name>
<dbReference type="InterPro" id="IPR015915">
    <property type="entry name" value="Kelch-typ_b-propeller"/>
</dbReference>
<comment type="caution">
    <text evidence="1">The sequence shown here is derived from an EMBL/GenBank/DDBJ whole genome shotgun (WGS) entry which is preliminary data.</text>
</comment>
<accession>A0A3E1NKP3</accession>
<evidence type="ECO:0000313" key="2">
    <source>
        <dbReference type="Proteomes" id="UP000261284"/>
    </source>
</evidence>
<dbReference type="Gene3D" id="2.120.10.80">
    <property type="entry name" value="Kelch-type beta propeller"/>
    <property type="match status" value="1"/>
</dbReference>
<proteinExistence type="predicted"/>
<dbReference type="PANTHER" id="PTHR35807:SF1">
    <property type="entry name" value="TRANSCRIPTIONAL REGULATOR REDD"/>
    <property type="match status" value="1"/>
</dbReference>
<reference evidence="1 2" key="1">
    <citation type="submission" date="2018-08" db="EMBL/GenBank/DDBJ databases">
        <title>Chitinophagaceae sp. K23C18032701, a novel bacterium isolated from forest soil.</title>
        <authorList>
            <person name="Wang C."/>
        </authorList>
    </citation>
    <scope>NUCLEOTIDE SEQUENCE [LARGE SCALE GENOMIC DNA]</scope>
    <source>
        <strain evidence="1 2">K23C18032701</strain>
    </source>
</reference>
<dbReference type="GO" id="GO:0006355">
    <property type="term" value="P:regulation of DNA-templated transcription"/>
    <property type="evidence" value="ECO:0007669"/>
    <property type="project" value="TreeGrafter"/>
</dbReference>
<gene>
    <name evidence="1" type="ORF">DXN05_06730</name>
</gene>
<sequence>MRFYSHEVVQEKRTSLNLTPAAPLCLKDEADISFDFNFTPNHEIYFGYIVRIITAANLNIDLIYNQRERNFNFVVGERLSHVFTMDSVTLFEKWNHCNIHLNRKTGEISFSLNQHRISSDRVQMGNNCCKLFFGTNNYEGFQTVDIPPMNIRDIRITENGVLTHNWPLDETSGNQGKDQVQGGMAQVTNAEWIKTRHQNWEQAQTLHIAGNPSIAFDKENERLYIIATDSLYTLSFKSPGVSAVKLSQPHDTLLPGNQSVYNPYTHSLHNFYIDQRQFSTYNFAARRWDAGAARDILTVYWQANKFISSTDTALYILGGYGQMKYKNEVQRYHIATHQWDSIATGGDYFMPRYLAALGTNTAGDTAYVMGGYGSYNGNQVMNPKYYYDLLAFDVRHHSFKRLYHLKEPDKQFCFANSLVIDETEHAYYGLIYPKDQFNSTLQLIKGSLHSPEYQLLGATIPYQFHDVQSFADLFYCSSGKKLVAVTLYTSKEQVTSINIYTLDFPPNAVEATSPAVPVPGKFPLGYLLASLALAAAGFVAWKLLKAKSKPVVASLTPVGIATLPVHDTGITPVIHDAPPPVAVHETAEELAAEAEVTAPAKSRVCLFGQFEVNDKTGADCTRQFTPLLKEMFLLISIYTLRSGKGVSSEKLYATLWKDKSSKDAQNNRSVNMVKLKGILDKLGNCNIAKLGDRWVLQYETADLDIDLALFFELEQHGGSLNHKQVRRLLQLLSRGNFLYDTSYPWLEDIQSEISGKALNLLSEALARFHSDPGFLLEIANSIFLFDPVNEEALRVKCKNLSLLGRHSMAKAVFEKFAREYQHMYGEEFQQSFHEVMG</sequence>
<keyword evidence="2" id="KW-1185">Reference proteome</keyword>
<dbReference type="InterPro" id="IPR051677">
    <property type="entry name" value="AfsR-DnrI-RedD_regulator"/>
</dbReference>
<protein>
    <recommendedName>
        <fullName evidence="3">Galactose oxidase</fullName>
    </recommendedName>
</protein>
<organism evidence="1 2">
    <name type="scientific">Deminuibacter soli</name>
    <dbReference type="NCBI Taxonomy" id="2291815"/>
    <lineage>
        <taxon>Bacteria</taxon>
        <taxon>Pseudomonadati</taxon>
        <taxon>Bacteroidota</taxon>
        <taxon>Chitinophagia</taxon>
        <taxon>Chitinophagales</taxon>
        <taxon>Chitinophagaceae</taxon>
        <taxon>Deminuibacter</taxon>
    </lineage>
</organism>
<dbReference type="Proteomes" id="UP000261284">
    <property type="component" value="Unassembled WGS sequence"/>
</dbReference>